<proteinExistence type="predicted"/>
<dbReference type="GO" id="GO:0007169">
    <property type="term" value="P:cell surface receptor protein tyrosine kinase signaling pathway"/>
    <property type="evidence" value="ECO:0007669"/>
    <property type="project" value="TreeGrafter"/>
</dbReference>
<dbReference type="GO" id="GO:0005737">
    <property type="term" value="C:cytoplasm"/>
    <property type="evidence" value="ECO:0007669"/>
    <property type="project" value="TreeGrafter"/>
</dbReference>
<comment type="caution">
    <text evidence="2">The sequence shown here is derived from an EMBL/GenBank/DDBJ whole genome shotgun (WGS) entry which is preliminary data.</text>
</comment>
<dbReference type="AlphaFoldDB" id="A0A9Q0X843"/>
<dbReference type="Gene3D" id="2.30.29.30">
    <property type="entry name" value="Pleckstrin-homology domain (PH domain)/Phosphotyrosine-binding domain (PTB)"/>
    <property type="match status" value="1"/>
</dbReference>
<dbReference type="GO" id="GO:0007265">
    <property type="term" value="P:Ras protein signal transduction"/>
    <property type="evidence" value="ECO:0007669"/>
    <property type="project" value="TreeGrafter"/>
</dbReference>
<dbReference type="EMBL" id="JAPFRF010000022">
    <property type="protein sequence ID" value="KAJ7305335.1"/>
    <property type="molecule type" value="Genomic_DNA"/>
</dbReference>
<dbReference type="Proteomes" id="UP001142489">
    <property type="component" value="Unassembled WGS sequence"/>
</dbReference>
<name>A0A9Q0X843_9SAUR</name>
<evidence type="ECO:0008006" key="4">
    <source>
        <dbReference type="Google" id="ProtNLM"/>
    </source>
</evidence>
<feature type="region of interest" description="Disordered" evidence="1">
    <location>
        <begin position="17"/>
        <end position="36"/>
    </location>
</feature>
<organism evidence="2 3">
    <name type="scientific">Phrynocephalus forsythii</name>
    <dbReference type="NCBI Taxonomy" id="171643"/>
    <lineage>
        <taxon>Eukaryota</taxon>
        <taxon>Metazoa</taxon>
        <taxon>Chordata</taxon>
        <taxon>Craniata</taxon>
        <taxon>Vertebrata</taxon>
        <taxon>Euteleostomi</taxon>
        <taxon>Lepidosauria</taxon>
        <taxon>Squamata</taxon>
        <taxon>Bifurcata</taxon>
        <taxon>Unidentata</taxon>
        <taxon>Episquamata</taxon>
        <taxon>Toxicofera</taxon>
        <taxon>Iguania</taxon>
        <taxon>Acrodonta</taxon>
        <taxon>Agamidae</taxon>
        <taxon>Agaminae</taxon>
        <taxon>Phrynocephalus</taxon>
    </lineage>
</organism>
<dbReference type="PANTHER" id="PTHR21258:SF14">
    <property type="entry name" value="DOCKING PROTEIN 2"/>
    <property type="match status" value="1"/>
</dbReference>
<dbReference type="InterPro" id="IPR011993">
    <property type="entry name" value="PH-like_dom_sf"/>
</dbReference>
<sequence length="105" mass="11563">MLNGGRFWGILREASPSSSAHLELLEGSRPASAEKARKAEKSRRHLISLVDCVHVAEACGEVSCPKETTPFFLETTEKCYLLAAQAEEGASWIRDLCKQAFAVRI</sequence>
<gene>
    <name evidence="2" type="ORF">JRQ81_011256</name>
</gene>
<evidence type="ECO:0000256" key="1">
    <source>
        <dbReference type="SAM" id="MobiDB-lite"/>
    </source>
</evidence>
<accession>A0A9Q0X843</accession>
<keyword evidence="3" id="KW-1185">Reference proteome</keyword>
<dbReference type="InterPro" id="IPR050996">
    <property type="entry name" value="Docking_Protein_DOK"/>
</dbReference>
<evidence type="ECO:0000313" key="3">
    <source>
        <dbReference type="Proteomes" id="UP001142489"/>
    </source>
</evidence>
<protein>
    <recommendedName>
        <fullName evidence="4">PH domain-containing protein</fullName>
    </recommendedName>
</protein>
<dbReference type="OrthoDB" id="6020914at2759"/>
<dbReference type="PANTHER" id="PTHR21258">
    <property type="entry name" value="DOCKING PROTEIN RELATED"/>
    <property type="match status" value="1"/>
</dbReference>
<reference evidence="2" key="1">
    <citation type="journal article" date="2023" name="DNA Res.">
        <title>Chromosome-level genome assembly of Phrynocephalus forsythii using third-generation DNA sequencing and Hi-C analysis.</title>
        <authorList>
            <person name="Qi Y."/>
            <person name="Zhao W."/>
            <person name="Zhao Y."/>
            <person name="Niu C."/>
            <person name="Cao S."/>
            <person name="Zhang Y."/>
        </authorList>
    </citation>
    <scope>NUCLEOTIDE SEQUENCE</scope>
    <source>
        <tissue evidence="2">Muscle</tissue>
    </source>
</reference>
<evidence type="ECO:0000313" key="2">
    <source>
        <dbReference type="EMBL" id="KAJ7305335.1"/>
    </source>
</evidence>
<dbReference type="GO" id="GO:0043410">
    <property type="term" value="P:positive regulation of MAPK cascade"/>
    <property type="evidence" value="ECO:0007669"/>
    <property type="project" value="TreeGrafter"/>
</dbReference>